<dbReference type="PANTHER" id="PTHR34142">
    <property type="entry name" value="ENDO-BETA-1,4-GLUCANASE A"/>
    <property type="match status" value="1"/>
</dbReference>
<evidence type="ECO:0000256" key="3">
    <source>
        <dbReference type="ARBA" id="ARBA00023295"/>
    </source>
</evidence>
<dbReference type="SUPFAM" id="SSF51445">
    <property type="entry name" value="(Trans)glycosidases"/>
    <property type="match status" value="1"/>
</dbReference>
<evidence type="ECO:0000256" key="2">
    <source>
        <dbReference type="ARBA" id="ARBA00022801"/>
    </source>
</evidence>
<proteinExistence type="inferred from homology"/>
<evidence type="ECO:0000313" key="5">
    <source>
        <dbReference type="EMBL" id="EHQ62821.1"/>
    </source>
</evidence>
<dbReference type="InterPro" id="IPR017853">
    <property type="entry name" value="GH"/>
</dbReference>
<dbReference type="Proteomes" id="UP000003900">
    <property type="component" value="Unassembled WGS sequence"/>
</dbReference>
<dbReference type="InterPro" id="IPR001547">
    <property type="entry name" value="Glyco_hydro_5"/>
</dbReference>
<feature type="domain" description="Glycoside hydrolase family 5" evidence="4">
    <location>
        <begin position="1015"/>
        <end position="1260"/>
    </location>
</feature>
<keyword evidence="3" id="KW-0326">Glycosidase</keyword>
<dbReference type="PATRIC" id="fig|1131935.3.peg.1624"/>
<sequence length="1302" mass="145313">MPREHNHNREVVESIVVPEPISFNVEPDGGINYRKKLNEVPLVPVSGSKIEMSAIEAPNRVSSTTFAGGQRVLYRYSPDRTKLVSVQTVGKVRVKVRDEKARPLEGVQFTVIALMEDEAPMNLAILTTDQMGYGSIDLSHIEADPLLELRLIPVTEDSTRENVSFEILHAHMYEGIRDAGLPHELILNKDLLKRIIRVPSGTGTITIDYPDSADIRNSPASFDQSISVEGADCTLSIARNFATRQFFFRQIVREQTPDLQYDFGIHDPDQPYRGLFPRGEIRRAIGFDEDMYAIQAGNPVLGKVNLYRQAWMPMGHSLGELLYSLALAPCEETKIAIIEWSRHEEHARREFTAQAEQLQHDLFRDREIGEVVQSVLNEMQSGSSWGAQAGAGLNLGFFSIGGGGGYSSSSSEGHRQIQASTIQNLADAIVQRASAYRSLRSTIITQSTQAEREEIRTRTVRNHNVNHALTIEYFEVLKHFRIRTELVEQADVLLIPYEVPAFLYQSLPDFQTFRTSGFSLPFVKWLDKHASDLRQLLPSEYAHCFEALRRVLNCGDVYGYQEPFATASRWTVEMNEAWNSDIRLTINTFDGEAVELGTYQEKPGGVVRFTSDPIDLSKVDTLEIVYDAPKKLVTKTLPSPTGPLVYTEEVDQEYLLKRIRLIAHTDPSEFLRGTHSYKVGDEPNAAVPIVLKKGANSHVINLRVPKIDFSGYRGQAHRDYCCIKELAALIREDPMKYLRALWMAEDPDRRALRLDAYLFQGQSLLDQIQNEAVGVIGNLVAFPLLENGQLKRHASMARLVAERHITLPTRGVFAETLLSRCNATEQRDVTRIIDSDTGCNVHAPDITGITPGTRKSDAHLSPTPFASPMIAIQNAPEAPAPKGLTSALELLGKAELFRNMSLGAETVNAIKSLSSEALHEASESERQIVDNVSKALNAEAGESLRTSNPAKVYDHLQNIELARNRGAITEEDAKTAVRNLLGAPGGDLTGELVSLNLPRGAEDNNFHVSGSLLKDPNGNPFVMRGVNNPHIWWDTESYNSLATIRSYGANSVRIVWETKGRAHRLKQILERCKQLKLVAIIELHDVTGSNDAERLNDMAKYFAQDDISTVLKSHSKYALINIANEWGDNSLTDTAWRDAYKTAITTIRKAGLKNPIVIDGSGYGQNSSPIKTYGSTLLQHDPNKNVLFSIHMYGKWNDAGKIGKELKAIKTMGLCVIIGEFGYNYNNGNNNLHCKVDAFEVMKQCKLNDIGYLAWSWTGNNSENAWLDLVEASDWKTLTEWGDHVFNSKYGIKKTSKLASIF</sequence>
<dbReference type="GO" id="GO:0009251">
    <property type="term" value="P:glucan catabolic process"/>
    <property type="evidence" value="ECO:0007669"/>
    <property type="project" value="TreeGrafter"/>
</dbReference>
<dbReference type="EMBL" id="AHKH01000015">
    <property type="protein sequence ID" value="EHQ62821.1"/>
    <property type="molecule type" value="Genomic_DNA"/>
</dbReference>
<keyword evidence="2 5" id="KW-0378">Hydrolase</keyword>
<evidence type="ECO:0000256" key="1">
    <source>
        <dbReference type="ARBA" id="ARBA00005641"/>
    </source>
</evidence>
<keyword evidence="6" id="KW-1185">Reference proteome</keyword>
<reference evidence="5 6" key="1">
    <citation type="journal article" date="2012" name="J. Bacteriol.">
        <title>Genome Sequence of the Pattern-Forming Social Bacterium Paenibacillus dendritiformis C454 Chiral Morphotype.</title>
        <authorList>
            <person name="Sirota-Madi A."/>
            <person name="Olender T."/>
            <person name="Helman Y."/>
            <person name="Brainis I."/>
            <person name="Finkelshtein A."/>
            <person name="Roth D."/>
            <person name="Hagai E."/>
            <person name="Leshkowitz D."/>
            <person name="Brodsky L."/>
            <person name="Galatenko V."/>
            <person name="Nikolaev V."/>
            <person name="Gutnick D.L."/>
            <person name="Lancet D."/>
            <person name="Ben-Jacob E."/>
        </authorList>
    </citation>
    <scope>NUCLEOTIDE SEQUENCE [LARGE SCALE GENOMIC DNA]</scope>
    <source>
        <strain evidence="5 6">C454</strain>
    </source>
</reference>
<protein>
    <submittedName>
        <fullName evidence="5">Glycoside hydrolase family protein</fullName>
    </submittedName>
</protein>
<dbReference type="Pfam" id="PF00150">
    <property type="entry name" value="Cellulase"/>
    <property type="match status" value="1"/>
</dbReference>
<comment type="caution">
    <text evidence="5">The sequence shown here is derived from an EMBL/GenBank/DDBJ whole genome shotgun (WGS) entry which is preliminary data.</text>
</comment>
<dbReference type="STRING" id="1131935.PDENDC454_07965"/>
<accession>H3SDN2</accession>
<evidence type="ECO:0000259" key="4">
    <source>
        <dbReference type="Pfam" id="PF00150"/>
    </source>
</evidence>
<name>H3SDN2_9BACL</name>
<dbReference type="GO" id="GO:0004553">
    <property type="term" value="F:hydrolase activity, hydrolyzing O-glycosyl compounds"/>
    <property type="evidence" value="ECO:0007669"/>
    <property type="project" value="InterPro"/>
</dbReference>
<dbReference type="RefSeq" id="WP_006676104.1">
    <property type="nucleotide sequence ID" value="NZ_AHKH01000015.1"/>
</dbReference>
<dbReference type="Gene3D" id="3.20.20.80">
    <property type="entry name" value="Glycosidases"/>
    <property type="match status" value="1"/>
</dbReference>
<organism evidence="5 6">
    <name type="scientific">Paenibacillus dendritiformis C454</name>
    <dbReference type="NCBI Taxonomy" id="1131935"/>
    <lineage>
        <taxon>Bacteria</taxon>
        <taxon>Bacillati</taxon>
        <taxon>Bacillota</taxon>
        <taxon>Bacilli</taxon>
        <taxon>Bacillales</taxon>
        <taxon>Paenibacillaceae</taxon>
        <taxon>Paenibacillus</taxon>
    </lineage>
</organism>
<dbReference type="PANTHER" id="PTHR34142:SF1">
    <property type="entry name" value="GLYCOSIDE HYDROLASE FAMILY 5 DOMAIN-CONTAINING PROTEIN"/>
    <property type="match status" value="1"/>
</dbReference>
<comment type="similarity">
    <text evidence="1">Belongs to the glycosyl hydrolase 5 (cellulase A) family.</text>
</comment>
<evidence type="ECO:0000313" key="6">
    <source>
        <dbReference type="Proteomes" id="UP000003900"/>
    </source>
</evidence>
<gene>
    <name evidence="5" type="ORF">PDENDC454_07965</name>
</gene>